<evidence type="ECO:0000313" key="14">
    <source>
        <dbReference type="Proteomes" id="UP000807850"/>
    </source>
</evidence>
<evidence type="ECO:0000256" key="12">
    <source>
        <dbReference type="SAM" id="MobiDB-lite"/>
    </source>
</evidence>
<comment type="subcellular location">
    <subcellularLocation>
        <location evidence="9">Cell membrane</location>
        <topology evidence="9">Multi-pass membrane protein</topology>
    </subcellularLocation>
</comment>
<dbReference type="EMBL" id="JACQAY010000057">
    <property type="protein sequence ID" value="MBI3539020.1"/>
    <property type="molecule type" value="Genomic_DNA"/>
</dbReference>
<evidence type="ECO:0000256" key="7">
    <source>
        <dbReference type="ARBA" id="ARBA00022989"/>
    </source>
</evidence>
<dbReference type="GO" id="GO:0004190">
    <property type="term" value="F:aspartic-type endopeptidase activity"/>
    <property type="evidence" value="ECO:0007669"/>
    <property type="project" value="UniProtKB-UniRule"/>
</dbReference>
<keyword evidence="7 9" id="KW-1133">Transmembrane helix</keyword>
<keyword evidence="5 9" id="KW-0064">Aspartyl protease</keyword>
<evidence type="ECO:0000256" key="6">
    <source>
        <dbReference type="ARBA" id="ARBA00022801"/>
    </source>
</evidence>
<evidence type="ECO:0000256" key="10">
    <source>
        <dbReference type="RuleBase" id="RU000594"/>
    </source>
</evidence>
<dbReference type="Pfam" id="PF01252">
    <property type="entry name" value="Peptidase_A8"/>
    <property type="match status" value="1"/>
</dbReference>
<comment type="pathway">
    <text evidence="9">Protein modification; lipoprotein biosynthesis (signal peptide cleavage).</text>
</comment>
<proteinExistence type="inferred from homology"/>
<comment type="caution">
    <text evidence="9">Lacks conserved residue(s) required for the propagation of feature annotation.</text>
</comment>
<feature type="compositionally biased region" description="Low complexity" evidence="12">
    <location>
        <begin position="161"/>
        <end position="176"/>
    </location>
</feature>
<reference evidence="13" key="1">
    <citation type="submission" date="2020-07" db="EMBL/GenBank/DDBJ databases">
        <title>Huge and variable diversity of episymbiotic CPR bacteria and DPANN archaea in groundwater ecosystems.</title>
        <authorList>
            <person name="He C.Y."/>
            <person name="Keren R."/>
            <person name="Whittaker M."/>
            <person name="Farag I.F."/>
            <person name="Doudna J."/>
            <person name="Cate J.H.D."/>
            <person name="Banfield J.F."/>
        </authorList>
    </citation>
    <scope>NUCLEOTIDE SEQUENCE</scope>
    <source>
        <strain evidence="13">NC_groundwater_928_Pr1_S-0.2um_72_17</strain>
    </source>
</reference>
<dbReference type="GO" id="GO:0006508">
    <property type="term" value="P:proteolysis"/>
    <property type="evidence" value="ECO:0007669"/>
    <property type="project" value="UniProtKB-KW"/>
</dbReference>
<evidence type="ECO:0000256" key="1">
    <source>
        <dbReference type="ARBA" id="ARBA00006139"/>
    </source>
</evidence>
<dbReference type="InterPro" id="IPR001872">
    <property type="entry name" value="Peptidase_A8"/>
</dbReference>
<evidence type="ECO:0000256" key="9">
    <source>
        <dbReference type="HAMAP-Rule" id="MF_00161"/>
    </source>
</evidence>
<sequence>MKPRPGIPALLAIAAAIVAADWWTKRWATATLAGHPSLGVIGEFMRFTYTRNSGVAFGLGAGLPFPYYVFSIIAAVAIVYLFLRQRVPSPARRIALALILGGALGNLVDRVRFGEVVDFIEIGWGRWHWPVFNVADSAVSIGVVLFAIAWPKREAAGDGGRAAPDGGDAADASDAAPHTSPAP</sequence>
<protein>
    <recommendedName>
        <fullName evidence="9">Lipoprotein signal peptidase</fullName>
        <ecNumber evidence="9">3.4.23.36</ecNumber>
    </recommendedName>
    <alternativeName>
        <fullName evidence="9">Prolipoprotein signal peptidase</fullName>
    </alternativeName>
    <alternativeName>
        <fullName evidence="9">Signal peptidase II</fullName>
        <shortName evidence="9">SPase II</shortName>
    </alternativeName>
</protein>
<dbReference type="PRINTS" id="PR00781">
    <property type="entry name" value="LIPOSIGPTASE"/>
</dbReference>
<comment type="caution">
    <text evidence="13">The sequence shown here is derived from an EMBL/GenBank/DDBJ whole genome shotgun (WGS) entry which is preliminary data.</text>
</comment>
<feature type="active site" evidence="9">
    <location>
        <position position="136"/>
    </location>
</feature>
<feature type="transmembrane region" description="Helical" evidence="9">
    <location>
        <begin position="65"/>
        <end position="83"/>
    </location>
</feature>
<organism evidence="13 14">
    <name type="scientific">Eiseniibacteriota bacterium</name>
    <dbReference type="NCBI Taxonomy" id="2212470"/>
    <lineage>
        <taxon>Bacteria</taxon>
        <taxon>Candidatus Eiseniibacteriota</taxon>
    </lineage>
</organism>
<evidence type="ECO:0000313" key="13">
    <source>
        <dbReference type="EMBL" id="MBI3539020.1"/>
    </source>
</evidence>
<keyword evidence="8 9" id="KW-0472">Membrane</keyword>
<feature type="region of interest" description="Disordered" evidence="12">
    <location>
        <begin position="154"/>
        <end position="183"/>
    </location>
</feature>
<dbReference type="AlphaFoldDB" id="A0A9D6L8S3"/>
<keyword evidence="6 9" id="KW-0378">Hydrolase</keyword>
<dbReference type="Proteomes" id="UP000807850">
    <property type="component" value="Unassembled WGS sequence"/>
</dbReference>
<evidence type="ECO:0000256" key="4">
    <source>
        <dbReference type="ARBA" id="ARBA00022692"/>
    </source>
</evidence>
<comment type="function">
    <text evidence="9 10">This protein specifically catalyzes the removal of signal peptides from prolipoproteins.</text>
</comment>
<dbReference type="HAMAP" id="MF_00161">
    <property type="entry name" value="LspA"/>
    <property type="match status" value="1"/>
</dbReference>
<keyword evidence="3 9" id="KW-0645">Protease</keyword>
<dbReference type="PANTHER" id="PTHR33695:SF1">
    <property type="entry name" value="LIPOPROTEIN SIGNAL PEPTIDASE"/>
    <property type="match status" value="1"/>
</dbReference>
<evidence type="ECO:0000256" key="3">
    <source>
        <dbReference type="ARBA" id="ARBA00022670"/>
    </source>
</evidence>
<keyword evidence="4 9" id="KW-0812">Transmembrane</keyword>
<evidence type="ECO:0000256" key="5">
    <source>
        <dbReference type="ARBA" id="ARBA00022750"/>
    </source>
</evidence>
<evidence type="ECO:0000256" key="2">
    <source>
        <dbReference type="ARBA" id="ARBA00022475"/>
    </source>
</evidence>
<dbReference type="PROSITE" id="PS00855">
    <property type="entry name" value="SPASE_II"/>
    <property type="match status" value="1"/>
</dbReference>
<evidence type="ECO:0000256" key="11">
    <source>
        <dbReference type="RuleBase" id="RU004181"/>
    </source>
</evidence>
<dbReference type="PANTHER" id="PTHR33695">
    <property type="entry name" value="LIPOPROTEIN SIGNAL PEPTIDASE"/>
    <property type="match status" value="1"/>
</dbReference>
<comment type="catalytic activity">
    <reaction evidence="9 10">
        <text>Release of signal peptides from bacterial membrane prolipoproteins. Hydrolyzes -Xaa-Yaa-Zaa-|-(S,diacylglyceryl)Cys-, in which Xaa is hydrophobic (preferably Leu), and Yaa (Ala or Ser) and Zaa (Gly or Ala) have small, neutral side chains.</text>
        <dbReference type="EC" id="3.4.23.36"/>
    </reaction>
</comment>
<dbReference type="EC" id="3.4.23.36" evidence="9"/>
<evidence type="ECO:0000256" key="8">
    <source>
        <dbReference type="ARBA" id="ARBA00023136"/>
    </source>
</evidence>
<gene>
    <name evidence="9 13" type="primary">lspA</name>
    <name evidence="13" type="ORF">HY076_01950</name>
</gene>
<keyword evidence="2 9" id="KW-1003">Cell membrane</keyword>
<dbReference type="NCBIfam" id="TIGR00077">
    <property type="entry name" value="lspA"/>
    <property type="match status" value="1"/>
</dbReference>
<dbReference type="GO" id="GO:0005886">
    <property type="term" value="C:plasma membrane"/>
    <property type="evidence" value="ECO:0007669"/>
    <property type="project" value="UniProtKB-SubCell"/>
</dbReference>
<accession>A0A9D6L8S3</accession>
<feature type="active site" evidence="9">
    <location>
        <position position="118"/>
    </location>
</feature>
<name>A0A9D6L8S3_UNCEI</name>
<comment type="similarity">
    <text evidence="1 9 11">Belongs to the peptidase A8 family.</text>
</comment>